<dbReference type="PANTHER" id="PTHR34203:SF15">
    <property type="entry name" value="SLL1173 PROTEIN"/>
    <property type="match status" value="1"/>
</dbReference>
<dbReference type="Pfam" id="PF05050">
    <property type="entry name" value="Methyltransf_21"/>
    <property type="match status" value="1"/>
</dbReference>
<dbReference type="InterPro" id="IPR029063">
    <property type="entry name" value="SAM-dependent_MTases_sf"/>
</dbReference>
<dbReference type="RefSeq" id="WP_002690070.1">
    <property type="nucleotide sequence ID" value="NZ_JH600070.1"/>
</dbReference>
<accession>I3CHN9</accession>
<evidence type="ECO:0000313" key="2">
    <source>
        <dbReference type="EMBL" id="EIJ43132.1"/>
    </source>
</evidence>
<dbReference type="PANTHER" id="PTHR34203">
    <property type="entry name" value="METHYLTRANSFERASE, FKBM FAMILY PROTEIN"/>
    <property type="match status" value="1"/>
</dbReference>
<dbReference type="HOGENOM" id="CLU_083596_0_0_6"/>
<reference evidence="2 3" key="1">
    <citation type="submission" date="2011-11" db="EMBL/GenBank/DDBJ databases">
        <title>Improved High-Quality Draft sequence of Beggiatoa alba B18lD.</title>
        <authorList>
            <consortium name="US DOE Joint Genome Institute"/>
            <person name="Lucas S."/>
            <person name="Han J."/>
            <person name="Lapidus A."/>
            <person name="Cheng J.-F."/>
            <person name="Goodwin L."/>
            <person name="Pitluck S."/>
            <person name="Peters L."/>
            <person name="Mikhailova N."/>
            <person name="Held B."/>
            <person name="Detter J.C."/>
            <person name="Han C."/>
            <person name="Tapia R."/>
            <person name="Land M."/>
            <person name="Hauser L."/>
            <person name="Kyrpides N."/>
            <person name="Ivanova N."/>
            <person name="Pagani I."/>
            <person name="Samuel K."/>
            <person name="Teske A."/>
            <person name="Mueller J."/>
            <person name="Woyke T."/>
        </authorList>
    </citation>
    <scope>NUCLEOTIDE SEQUENCE [LARGE SCALE GENOMIC DNA]</scope>
    <source>
        <strain evidence="2 3">B18LD</strain>
    </source>
</reference>
<evidence type="ECO:0000313" key="3">
    <source>
        <dbReference type="Proteomes" id="UP000005744"/>
    </source>
</evidence>
<feature type="domain" description="Methyltransferase FkbM" evidence="1">
    <location>
        <begin position="82"/>
        <end position="234"/>
    </location>
</feature>
<name>I3CHN9_9GAMM</name>
<dbReference type="GO" id="GO:0032259">
    <property type="term" value="P:methylation"/>
    <property type="evidence" value="ECO:0007669"/>
    <property type="project" value="UniProtKB-KW"/>
</dbReference>
<keyword evidence="3" id="KW-1185">Reference proteome</keyword>
<sequence length="257" mass="29567">MFRSLNLLLSKFIEKTNISRWLFRFFTRILPVPTTRVRGVPIKIIIPLHQVGVYDQFKHWEQREPETLDWIDKFDKDCVLFDIGASFGNETLYAALKANAPRKIICFDLDLLASFNLANNLQLNNIQKVEQYYIGIAKQSGFINAREPTNYACVLNRPKYDLIHYKTYSIALDDFIAQVGESPDYLKVDVDGIEVDILEGMPKTLADSRLKSILIEVGYQTLPQVQQILTQAGFVQTYQSEQRGIVGSETYNLIFSR</sequence>
<gene>
    <name evidence="2" type="ORF">BegalDRAFT_2278</name>
</gene>
<dbReference type="AlphaFoldDB" id="I3CHN9"/>
<proteinExistence type="predicted"/>
<keyword evidence="2" id="KW-0808">Transferase</keyword>
<protein>
    <submittedName>
        <fullName evidence="2">Methyltransferase, FkbM family</fullName>
    </submittedName>
</protein>
<dbReference type="Proteomes" id="UP000005744">
    <property type="component" value="Unassembled WGS sequence"/>
</dbReference>
<keyword evidence="2" id="KW-0489">Methyltransferase</keyword>
<dbReference type="STRING" id="395493.BegalDRAFT_2278"/>
<dbReference type="EMBL" id="JH600070">
    <property type="protein sequence ID" value="EIJ43132.1"/>
    <property type="molecule type" value="Genomic_DNA"/>
</dbReference>
<dbReference type="NCBIfam" id="TIGR01444">
    <property type="entry name" value="fkbM_fam"/>
    <property type="match status" value="1"/>
</dbReference>
<dbReference type="SUPFAM" id="SSF53335">
    <property type="entry name" value="S-adenosyl-L-methionine-dependent methyltransferases"/>
    <property type="match status" value="1"/>
</dbReference>
<organism evidence="2 3">
    <name type="scientific">Beggiatoa alba B18LD</name>
    <dbReference type="NCBI Taxonomy" id="395493"/>
    <lineage>
        <taxon>Bacteria</taxon>
        <taxon>Pseudomonadati</taxon>
        <taxon>Pseudomonadota</taxon>
        <taxon>Gammaproteobacteria</taxon>
        <taxon>Thiotrichales</taxon>
        <taxon>Thiotrichaceae</taxon>
        <taxon>Beggiatoa</taxon>
    </lineage>
</organism>
<evidence type="ECO:0000259" key="1">
    <source>
        <dbReference type="Pfam" id="PF05050"/>
    </source>
</evidence>
<dbReference type="GO" id="GO:0008168">
    <property type="term" value="F:methyltransferase activity"/>
    <property type="evidence" value="ECO:0007669"/>
    <property type="project" value="UniProtKB-KW"/>
</dbReference>
<dbReference type="InterPro" id="IPR052514">
    <property type="entry name" value="SAM-dependent_MTase"/>
</dbReference>
<dbReference type="InterPro" id="IPR006342">
    <property type="entry name" value="FkbM_mtfrase"/>
</dbReference>
<dbReference type="OrthoDB" id="5329963at2"/>
<dbReference type="Gene3D" id="3.40.50.150">
    <property type="entry name" value="Vaccinia Virus protein VP39"/>
    <property type="match status" value="1"/>
</dbReference>
<dbReference type="eggNOG" id="COG2520">
    <property type="taxonomic scope" value="Bacteria"/>
</dbReference>